<comment type="caution">
    <text evidence="1">The sequence shown here is derived from an EMBL/GenBank/DDBJ whole genome shotgun (WGS) entry which is preliminary data.</text>
</comment>
<name>A0A1B8P432_HALEL</name>
<accession>A0A1B8P432</accession>
<dbReference type="EMBL" id="MAJD01000001">
    <property type="protein sequence ID" value="OBX36972.1"/>
    <property type="molecule type" value="Genomic_DNA"/>
</dbReference>
<evidence type="ECO:0000313" key="1">
    <source>
        <dbReference type="EMBL" id="OBX36972.1"/>
    </source>
</evidence>
<dbReference type="AlphaFoldDB" id="A0A1B8P432"/>
<evidence type="ECO:0000313" key="2">
    <source>
        <dbReference type="Proteomes" id="UP000092504"/>
    </source>
</evidence>
<dbReference type="Proteomes" id="UP000092504">
    <property type="component" value="Unassembled WGS sequence"/>
</dbReference>
<sequence>MYVVVRAGERGDEWFVMSDQQATDRGISEMNKAGEYATRAEAQARADQLNEELGR</sequence>
<proteinExistence type="predicted"/>
<gene>
    <name evidence="1" type="ORF">A8U91_01320</name>
</gene>
<reference evidence="1 2" key="1">
    <citation type="submission" date="2016-06" db="EMBL/GenBank/DDBJ databases">
        <title>Genome sequence of halotolerant plant growth promoting strain of Halomonas elongata HEK1 isolated from salterns of Rann of Kutch, Gujarat, India.</title>
        <authorList>
            <person name="Gaba S."/>
            <person name="Singh R.N."/>
            <person name="Abrol S."/>
            <person name="Kaushik R."/>
            <person name="Saxena A.K."/>
        </authorList>
    </citation>
    <scope>NUCLEOTIDE SEQUENCE [LARGE SCALE GENOMIC DNA]</scope>
    <source>
        <strain evidence="1 2">HEK1</strain>
    </source>
</reference>
<protein>
    <submittedName>
        <fullName evidence="1">Uncharacterized protein</fullName>
    </submittedName>
</protein>
<organism evidence="1 2">
    <name type="scientific">Halomonas elongata</name>
    <dbReference type="NCBI Taxonomy" id="2746"/>
    <lineage>
        <taxon>Bacteria</taxon>
        <taxon>Pseudomonadati</taxon>
        <taxon>Pseudomonadota</taxon>
        <taxon>Gammaproteobacteria</taxon>
        <taxon>Oceanospirillales</taxon>
        <taxon>Halomonadaceae</taxon>
        <taxon>Halomonas</taxon>
    </lineage>
</organism>